<keyword evidence="3" id="KW-1185">Reference proteome</keyword>
<feature type="domain" description="HTH marR-type" evidence="1">
    <location>
        <begin position="12"/>
        <end position="146"/>
    </location>
</feature>
<evidence type="ECO:0000313" key="3">
    <source>
        <dbReference type="Proteomes" id="UP000824504"/>
    </source>
</evidence>
<organism evidence="2 3">
    <name type="scientific">Tessaracoccus palaemonis</name>
    <dbReference type="NCBI Taxonomy" id="2829499"/>
    <lineage>
        <taxon>Bacteria</taxon>
        <taxon>Bacillati</taxon>
        <taxon>Actinomycetota</taxon>
        <taxon>Actinomycetes</taxon>
        <taxon>Propionibacteriales</taxon>
        <taxon>Propionibacteriaceae</taxon>
        <taxon>Tessaracoccus</taxon>
    </lineage>
</organism>
<evidence type="ECO:0000313" key="2">
    <source>
        <dbReference type="EMBL" id="QXT61627.1"/>
    </source>
</evidence>
<dbReference type="InterPro" id="IPR039422">
    <property type="entry name" value="MarR/SlyA-like"/>
</dbReference>
<dbReference type="PANTHER" id="PTHR33164:SF57">
    <property type="entry name" value="MARR-FAMILY TRANSCRIPTIONAL REGULATOR"/>
    <property type="match status" value="1"/>
</dbReference>
<gene>
    <name evidence="2" type="ORF">KDB89_07320</name>
</gene>
<dbReference type="EMBL" id="CP079216">
    <property type="protein sequence ID" value="QXT61627.1"/>
    <property type="molecule type" value="Genomic_DNA"/>
</dbReference>
<dbReference type="PROSITE" id="PS50995">
    <property type="entry name" value="HTH_MARR_2"/>
    <property type="match status" value="1"/>
</dbReference>
<protein>
    <submittedName>
        <fullName evidence="2">MarR family winged helix-turn-helix transcriptional regulator</fullName>
    </submittedName>
</protein>
<dbReference type="Proteomes" id="UP000824504">
    <property type="component" value="Chromosome"/>
</dbReference>
<dbReference type="PANTHER" id="PTHR33164">
    <property type="entry name" value="TRANSCRIPTIONAL REGULATOR, MARR FAMILY"/>
    <property type="match status" value="1"/>
</dbReference>
<dbReference type="SMART" id="SM00347">
    <property type="entry name" value="HTH_MARR"/>
    <property type="match status" value="1"/>
</dbReference>
<evidence type="ECO:0000259" key="1">
    <source>
        <dbReference type="PROSITE" id="PS50995"/>
    </source>
</evidence>
<name>A0ABX8SE02_9ACTN</name>
<dbReference type="InterPro" id="IPR000835">
    <property type="entry name" value="HTH_MarR-typ"/>
</dbReference>
<proteinExistence type="predicted"/>
<dbReference type="Pfam" id="PF12802">
    <property type="entry name" value="MarR_2"/>
    <property type="match status" value="1"/>
</dbReference>
<reference evidence="2 3" key="1">
    <citation type="submission" date="2021-07" db="EMBL/GenBank/DDBJ databases">
        <title>complete genome sequencing of Tessaracoccus sp.J1M15.</title>
        <authorList>
            <person name="Bae J.-W."/>
            <person name="Kim D.-y."/>
        </authorList>
    </citation>
    <scope>NUCLEOTIDE SEQUENCE [LARGE SCALE GENOMIC DNA]</scope>
    <source>
        <strain evidence="2 3">J1M15</strain>
    </source>
</reference>
<sequence length="155" mass="17018">MNPHPTDRDVAVKELEGALLDLMSEFRRFYAHAAELISPGMAVGTFRALIMVDRMGPTTVSAVAERLRLDKGLCSRHVSDLVRLGLVDRVVDQADRRVRRLVVTPEATRRLDAVRVSYEHMMAGGLGDWPVDQVERLSSLITDLAAGLRATPAGG</sequence>
<accession>A0ABX8SE02</accession>
<dbReference type="RefSeq" id="WP_219079742.1">
    <property type="nucleotide sequence ID" value="NZ_CP079216.1"/>
</dbReference>